<dbReference type="eggNOG" id="COG3829">
    <property type="taxonomic scope" value="Bacteria"/>
</dbReference>
<name>K6ECD2_9BACI</name>
<dbReference type="SMART" id="SM00382">
    <property type="entry name" value="AAA"/>
    <property type="match status" value="1"/>
</dbReference>
<dbReference type="Pfam" id="PF02954">
    <property type="entry name" value="HTH_8"/>
    <property type="match status" value="1"/>
</dbReference>
<evidence type="ECO:0000259" key="6">
    <source>
        <dbReference type="PROSITE" id="PS50112"/>
    </source>
</evidence>
<dbReference type="PANTHER" id="PTHR32071">
    <property type="entry name" value="TRANSCRIPTIONAL REGULATORY PROTEIN"/>
    <property type="match status" value="1"/>
</dbReference>
<sequence length="480" mass="54887">MELNKGNEVTVENSKKNIQYLQYINQMYKQILDEVDVGIHAVDETGKTIIYNKKMMQMESMDIQDVLNKNLLDVFMFKDDQSSTLVQALQEGKKTSNVKQTYFNNKSREITTINNTIPIFQDGNIQGAVEIANDVTKLEKLIKGSSSKGTPRFTFDSIIGCSRVMRDVIEGAKRATRTSSYVLVVGETGTGKELFAQSIHNASDRFSAPFISQNCAALPDNLIESLLFGTKRGAFTGAVDTPGLFEQANGGTLLLDEINSLNMNLQAKLLRVLQEKTIRRIGDTKDTPVDVRVIANINEDPIDAIANNHLRKDLYYRLGVVTIFIPPLRERKEDIQLLVQHFIEKYNERFQMNVKGLHEEVSQSFLEYDWHGNVRELEHIIEAAMNIMMDEEVIMYAHLPFQYRSKMQIKERMLPHSSVDTFIKENSDVSIPLKDQIELFEKTYIEHVLKKNDFNISRTAGLLGLSRQSLQYRMKKLDIR</sequence>
<dbReference type="InterPro" id="IPR027417">
    <property type="entry name" value="P-loop_NTPase"/>
</dbReference>
<gene>
    <name evidence="7" type="ORF">BABA_02912</name>
</gene>
<dbReference type="EMBL" id="AJLS01000034">
    <property type="protein sequence ID" value="EKN71091.1"/>
    <property type="molecule type" value="Genomic_DNA"/>
</dbReference>
<dbReference type="InterPro" id="IPR025662">
    <property type="entry name" value="Sigma_54_int_dom_ATP-bd_1"/>
</dbReference>
<evidence type="ECO:0000256" key="3">
    <source>
        <dbReference type="ARBA" id="ARBA00023015"/>
    </source>
</evidence>
<dbReference type="PROSITE" id="PS00675">
    <property type="entry name" value="SIGMA54_INTERACT_1"/>
    <property type="match status" value="1"/>
</dbReference>
<dbReference type="InterPro" id="IPR003593">
    <property type="entry name" value="AAA+_ATPase"/>
</dbReference>
<comment type="caution">
    <text evidence="7">The sequence shown here is derived from an EMBL/GenBank/DDBJ whole genome shotgun (WGS) entry which is preliminary data.</text>
</comment>
<reference evidence="7 8" key="1">
    <citation type="journal article" date="2012" name="Front. Microbiol.">
        <title>Redundancy and modularity in membrane-associated dissimilatory nitrate reduction in Bacillus.</title>
        <authorList>
            <person name="Heylen K."/>
            <person name="Keltjens J."/>
        </authorList>
    </citation>
    <scope>NUCLEOTIDE SEQUENCE [LARGE SCALE GENOMIC DNA]</scope>
    <source>
        <strain evidence="8">LMG 21833T</strain>
    </source>
</reference>
<dbReference type="PROSITE" id="PS00676">
    <property type="entry name" value="SIGMA54_INTERACT_2"/>
    <property type="match status" value="1"/>
</dbReference>
<evidence type="ECO:0000259" key="5">
    <source>
        <dbReference type="PROSITE" id="PS50045"/>
    </source>
</evidence>
<accession>K6ECD2</accession>
<dbReference type="InterPro" id="IPR058031">
    <property type="entry name" value="AAA_lid_NorR"/>
</dbReference>
<evidence type="ECO:0000256" key="4">
    <source>
        <dbReference type="ARBA" id="ARBA00023163"/>
    </source>
</evidence>
<dbReference type="Pfam" id="PF25601">
    <property type="entry name" value="AAA_lid_14"/>
    <property type="match status" value="1"/>
</dbReference>
<keyword evidence="3" id="KW-0805">Transcription regulation</keyword>
<dbReference type="InterPro" id="IPR002197">
    <property type="entry name" value="HTH_Fis"/>
</dbReference>
<keyword evidence="8" id="KW-1185">Reference proteome</keyword>
<dbReference type="FunFam" id="3.40.50.300:FF:000006">
    <property type="entry name" value="DNA-binding transcriptional regulator NtrC"/>
    <property type="match status" value="1"/>
</dbReference>
<dbReference type="Pfam" id="PF13426">
    <property type="entry name" value="PAS_9"/>
    <property type="match status" value="1"/>
</dbReference>
<dbReference type="STRING" id="1117379.BABA_02912"/>
<feature type="domain" description="PAS" evidence="6">
    <location>
        <begin position="24"/>
        <end position="82"/>
    </location>
</feature>
<dbReference type="PROSITE" id="PS50112">
    <property type="entry name" value="PAS"/>
    <property type="match status" value="1"/>
</dbReference>
<dbReference type="GO" id="GO:0005524">
    <property type="term" value="F:ATP binding"/>
    <property type="evidence" value="ECO:0007669"/>
    <property type="project" value="UniProtKB-KW"/>
</dbReference>
<dbReference type="PATRIC" id="fig|1117379.3.peg.594"/>
<evidence type="ECO:0000313" key="7">
    <source>
        <dbReference type="EMBL" id="EKN71091.1"/>
    </source>
</evidence>
<dbReference type="Gene3D" id="3.40.50.300">
    <property type="entry name" value="P-loop containing nucleotide triphosphate hydrolases"/>
    <property type="match status" value="1"/>
</dbReference>
<dbReference type="InterPro" id="IPR025943">
    <property type="entry name" value="Sigma_54_int_dom_ATP-bd_2"/>
</dbReference>
<dbReference type="GO" id="GO:0043565">
    <property type="term" value="F:sequence-specific DNA binding"/>
    <property type="evidence" value="ECO:0007669"/>
    <property type="project" value="InterPro"/>
</dbReference>
<dbReference type="Pfam" id="PF00158">
    <property type="entry name" value="Sigma54_activat"/>
    <property type="match status" value="1"/>
</dbReference>
<dbReference type="PRINTS" id="PR01590">
    <property type="entry name" value="HTHFIS"/>
</dbReference>
<dbReference type="InterPro" id="IPR002078">
    <property type="entry name" value="Sigma_54_int"/>
</dbReference>
<dbReference type="Proteomes" id="UP000006316">
    <property type="component" value="Unassembled WGS sequence"/>
</dbReference>
<dbReference type="PANTHER" id="PTHR32071:SF74">
    <property type="entry name" value="TRANSCRIPTIONAL ACTIVATOR ROCR"/>
    <property type="match status" value="1"/>
</dbReference>
<dbReference type="GO" id="GO:0006355">
    <property type="term" value="P:regulation of DNA-templated transcription"/>
    <property type="evidence" value="ECO:0007669"/>
    <property type="project" value="InterPro"/>
</dbReference>
<dbReference type="SUPFAM" id="SSF55785">
    <property type="entry name" value="PYP-like sensor domain (PAS domain)"/>
    <property type="match status" value="1"/>
</dbReference>
<dbReference type="SUPFAM" id="SSF46689">
    <property type="entry name" value="Homeodomain-like"/>
    <property type="match status" value="1"/>
</dbReference>
<dbReference type="InterPro" id="IPR000014">
    <property type="entry name" value="PAS"/>
</dbReference>
<evidence type="ECO:0000256" key="1">
    <source>
        <dbReference type="ARBA" id="ARBA00022741"/>
    </source>
</evidence>
<dbReference type="SUPFAM" id="SSF52540">
    <property type="entry name" value="P-loop containing nucleoside triphosphate hydrolases"/>
    <property type="match status" value="1"/>
</dbReference>
<dbReference type="InterPro" id="IPR009057">
    <property type="entry name" value="Homeodomain-like_sf"/>
</dbReference>
<proteinExistence type="predicted"/>
<keyword evidence="1" id="KW-0547">Nucleotide-binding</keyword>
<keyword evidence="2" id="KW-0067">ATP-binding</keyword>
<dbReference type="AlphaFoldDB" id="K6ECD2"/>
<evidence type="ECO:0000256" key="2">
    <source>
        <dbReference type="ARBA" id="ARBA00022840"/>
    </source>
</evidence>
<dbReference type="SMART" id="SM00091">
    <property type="entry name" value="PAS"/>
    <property type="match status" value="1"/>
</dbReference>
<dbReference type="Gene3D" id="1.10.10.60">
    <property type="entry name" value="Homeodomain-like"/>
    <property type="match status" value="1"/>
</dbReference>
<dbReference type="Gene3D" id="3.30.450.20">
    <property type="entry name" value="PAS domain"/>
    <property type="match status" value="1"/>
</dbReference>
<protein>
    <submittedName>
        <fullName evidence="7">Arginine utilization regulatory protein RocR</fullName>
    </submittedName>
</protein>
<evidence type="ECO:0000313" key="8">
    <source>
        <dbReference type="Proteomes" id="UP000006316"/>
    </source>
</evidence>
<dbReference type="CDD" id="cd00009">
    <property type="entry name" value="AAA"/>
    <property type="match status" value="1"/>
</dbReference>
<dbReference type="Gene3D" id="1.10.8.60">
    <property type="match status" value="1"/>
</dbReference>
<dbReference type="PROSITE" id="PS50045">
    <property type="entry name" value="SIGMA54_INTERACT_4"/>
    <property type="match status" value="1"/>
</dbReference>
<organism evidence="7 8">
    <name type="scientific">Neobacillus bataviensis LMG 21833</name>
    <dbReference type="NCBI Taxonomy" id="1117379"/>
    <lineage>
        <taxon>Bacteria</taxon>
        <taxon>Bacillati</taxon>
        <taxon>Bacillota</taxon>
        <taxon>Bacilli</taxon>
        <taxon>Bacillales</taxon>
        <taxon>Bacillaceae</taxon>
        <taxon>Neobacillus</taxon>
    </lineage>
</organism>
<dbReference type="InterPro" id="IPR035965">
    <property type="entry name" value="PAS-like_dom_sf"/>
</dbReference>
<feature type="domain" description="Sigma-54 factor interaction" evidence="5">
    <location>
        <begin position="158"/>
        <end position="386"/>
    </location>
</feature>
<keyword evidence="4" id="KW-0804">Transcription</keyword>
<dbReference type="NCBIfam" id="TIGR00229">
    <property type="entry name" value="sensory_box"/>
    <property type="match status" value="1"/>
</dbReference>